<keyword evidence="4" id="KW-1185">Reference proteome</keyword>
<evidence type="ECO:0000313" key="4">
    <source>
        <dbReference type="Proteomes" id="UP000317171"/>
    </source>
</evidence>
<reference evidence="3 4" key="1">
    <citation type="submission" date="2019-02" db="EMBL/GenBank/DDBJ databases">
        <title>Deep-cultivation of Planctomycetes and their phenomic and genomic characterization uncovers novel biology.</title>
        <authorList>
            <person name="Wiegand S."/>
            <person name="Jogler M."/>
            <person name="Boedeker C."/>
            <person name="Pinto D."/>
            <person name="Vollmers J."/>
            <person name="Rivas-Marin E."/>
            <person name="Kohn T."/>
            <person name="Peeters S.H."/>
            <person name="Heuer A."/>
            <person name="Rast P."/>
            <person name="Oberbeckmann S."/>
            <person name="Bunk B."/>
            <person name="Jeske O."/>
            <person name="Meyerdierks A."/>
            <person name="Storesund J.E."/>
            <person name="Kallscheuer N."/>
            <person name="Luecker S."/>
            <person name="Lage O.M."/>
            <person name="Pohl T."/>
            <person name="Merkel B.J."/>
            <person name="Hornburger P."/>
            <person name="Mueller R.-W."/>
            <person name="Bruemmer F."/>
            <person name="Labrenz M."/>
            <person name="Spormann A.M."/>
            <person name="Op den Camp H."/>
            <person name="Overmann J."/>
            <person name="Amann R."/>
            <person name="Jetten M.S.M."/>
            <person name="Mascher T."/>
            <person name="Medema M.H."/>
            <person name="Devos D.P."/>
            <person name="Kaster A.-K."/>
            <person name="Ovreas L."/>
            <person name="Rohde M."/>
            <person name="Galperin M.Y."/>
            <person name="Jogler C."/>
        </authorList>
    </citation>
    <scope>NUCLEOTIDE SEQUENCE [LARGE SCALE GENOMIC DNA]</scope>
    <source>
        <strain evidence="3 4">Pan241w</strain>
    </source>
</reference>
<dbReference type="OrthoDB" id="291451at2"/>
<evidence type="ECO:0000256" key="1">
    <source>
        <dbReference type="SAM" id="MobiDB-lite"/>
    </source>
</evidence>
<feature type="compositionally biased region" description="Basic and acidic residues" evidence="1">
    <location>
        <begin position="49"/>
        <end position="63"/>
    </location>
</feature>
<feature type="region of interest" description="Disordered" evidence="1">
    <location>
        <begin position="49"/>
        <end position="81"/>
    </location>
</feature>
<protein>
    <recommendedName>
        <fullName evidence="5">Cobalt transporter</fullName>
    </recommendedName>
</protein>
<dbReference type="Proteomes" id="UP000317171">
    <property type="component" value="Chromosome"/>
</dbReference>
<sequence length="148" mass="16240" precursor="true">MYQSLIAILMLLSMLSHTLLGCGWHHAHDCHAGQSNSCQTVALCGHQAEHAHHDHEHAHKHQAEPASEEQPATPESDPCQEGRCSYLASASVKVLEETPQSVSLLPAWDLLYSAQEQQYVEHMFQLASLSSIAAPGVRAQAQTTVWLL</sequence>
<dbReference type="RefSeq" id="WP_145219460.1">
    <property type="nucleotide sequence ID" value="NZ_CP036269.1"/>
</dbReference>
<accession>A0A517RK24</accession>
<dbReference type="KEGG" id="gaz:Pan241w_43120"/>
<evidence type="ECO:0000313" key="3">
    <source>
        <dbReference type="EMBL" id="QDT44204.1"/>
    </source>
</evidence>
<evidence type="ECO:0008006" key="5">
    <source>
        <dbReference type="Google" id="ProtNLM"/>
    </source>
</evidence>
<feature type="signal peptide" evidence="2">
    <location>
        <begin position="1"/>
        <end position="27"/>
    </location>
</feature>
<organism evidence="3 4">
    <name type="scientific">Gimesia alba</name>
    <dbReference type="NCBI Taxonomy" id="2527973"/>
    <lineage>
        <taxon>Bacteria</taxon>
        <taxon>Pseudomonadati</taxon>
        <taxon>Planctomycetota</taxon>
        <taxon>Planctomycetia</taxon>
        <taxon>Planctomycetales</taxon>
        <taxon>Planctomycetaceae</taxon>
        <taxon>Gimesia</taxon>
    </lineage>
</organism>
<feature type="chain" id="PRO_5022012598" description="Cobalt transporter" evidence="2">
    <location>
        <begin position="28"/>
        <end position="148"/>
    </location>
</feature>
<keyword evidence="2" id="KW-0732">Signal</keyword>
<dbReference type="EMBL" id="CP036269">
    <property type="protein sequence ID" value="QDT44204.1"/>
    <property type="molecule type" value="Genomic_DNA"/>
</dbReference>
<name>A0A517RK24_9PLAN</name>
<gene>
    <name evidence="3" type="ORF">Pan241w_43120</name>
</gene>
<dbReference type="AlphaFoldDB" id="A0A517RK24"/>
<proteinExistence type="predicted"/>
<evidence type="ECO:0000256" key="2">
    <source>
        <dbReference type="SAM" id="SignalP"/>
    </source>
</evidence>